<evidence type="ECO:0000313" key="2">
    <source>
        <dbReference type="EMBL" id="MDG3013030.1"/>
    </source>
</evidence>
<dbReference type="InterPro" id="IPR009078">
    <property type="entry name" value="Ferritin-like_SF"/>
</dbReference>
<dbReference type="InterPro" id="IPR059125">
    <property type="entry name" value="Ferritin_actino"/>
</dbReference>
<organism evidence="2 3">
    <name type="scientific">Speluncibacter jeojiensis</name>
    <dbReference type="NCBI Taxonomy" id="2710754"/>
    <lineage>
        <taxon>Bacteria</taxon>
        <taxon>Bacillati</taxon>
        <taxon>Actinomycetota</taxon>
        <taxon>Actinomycetes</taxon>
        <taxon>Mycobacteriales</taxon>
        <taxon>Speluncibacteraceae</taxon>
        <taxon>Speluncibacter</taxon>
    </lineage>
</organism>
<dbReference type="Gene3D" id="1.20.1260.10">
    <property type="match status" value="1"/>
</dbReference>
<dbReference type="InterPro" id="IPR012347">
    <property type="entry name" value="Ferritin-like"/>
</dbReference>
<name>A0A9X4LXA2_9ACTN</name>
<keyword evidence="3" id="KW-1185">Reference proteome</keyword>
<evidence type="ECO:0000313" key="3">
    <source>
        <dbReference type="Proteomes" id="UP001152755"/>
    </source>
</evidence>
<evidence type="ECO:0000259" key="1">
    <source>
        <dbReference type="Pfam" id="PF13794"/>
    </source>
</evidence>
<accession>A0A9X4LXA2</accession>
<dbReference type="AlphaFoldDB" id="A0A9X4LXA2"/>
<reference evidence="2" key="1">
    <citation type="submission" date="2022-08" db="EMBL/GenBank/DDBJ databases">
        <title>Genome analysis of Corynebacteriales strain.</title>
        <authorList>
            <person name="Lee S.D."/>
        </authorList>
    </citation>
    <scope>NUCLEOTIDE SEQUENCE</scope>
    <source>
        <strain evidence="2">D3-21</strain>
    </source>
</reference>
<dbReference type="EMBL" id="JANRHA010000001">
    <property type="protein sequence ID" value="MDG3013030.1"/>
    <property type="molecule type" value="Genomic_DNA"/>
</dbReference>
<dbReference type="SUPFAM" id="SSF47240">
    <property type="entry name" value="Ferritin-like"/>
    <property type="match status" value="1"/>
</dbReference>
<protein>
    <submittedName>
        <fullName evidence="2">Ferritin-like domain-containing protein</fullName>
    </submittedName>
</protein>
<comment type="caution">
    <text evidence="2">The sequence shown here is derived from an EMBL/GenBank/DDBJ whole genome shotgun (WGS) entry which is preliminary data.</text>
</comment>
<gene>
    <name evidence="2" type="ORF">NVS88_00460</name>
</gene>
<dbReference type="CDD" id="cd00657">
    <property type="entry name" value="Ferritin_like"/>
    <property type="match status" value="1"/>
</dbReference>
<dbReference type="Pfam" id="PF13794">
    <property type="entry name" value="MiaE_2"/>
    <property type="match status" value="1"/>
</dbReference>
<sequence>MASNVSESPVPTISSDDPGVTELFALLAYGEISAFYRLSADAAKAPDLRGKVALASMAAAEMGHYERLQEALERRGVDIYQAMEPYVQALEDYHASTTPSTWLESLVKAYIGDGLAADFYREIAGTLSGEVAEIVREVLSETAHSTFVVDEVSKAVAASPQTKARLTLWGRRLLGEAITQAQYVAARREELADLVLAAVGDINHLVELFDRMQEQHEVRMEALGLV</sequence>
<dbReference type="Proteomes" id="UP001152755">
    <property type="component" value="Unassembled WGS sequence"/>
</dbReference>
<dbReference type="RefSeq" id="WP_277829619.1">
    <property type="nucleotide sequence ID" value="NZ_JAAIVF010000001.1"/>
</dbReference>
<proteinExistence type="predicted"/>
<feature type="domain" description="Ferritin-like" evidence="1">
    <location>
        <begin position="19"/>
        <end position="196"/>
    </location>
</feature>